<comment type="caution">
    <text evidence="2">The sequence shown here is derived from an EMBL/GenBank/DDBJ whole genome shotgun (WGS) entry which is preliminary data.</text>
</comment>
<protein>
    <submittedName>
        <fullName evidence="2">Uncharacterized protein</fullName>
    </submittedName>
</protein>
<keyword evidence="3" id="KW-1185">Reference proteome</keyword>
<proteinExistence type="predicted"/>
<dbReference type="EMBL" id="JAAFGS010000002">
    <property type="protein sequence ID" value="NGZ74940.1"/>
    <property type="molecule type" value="Genomic_DNA"/>
</dbReference>
<dbReference type="InterPro" id="IPR015915">
    <property type="entry name" value="Kelch-typ_b-propeller"/>
</dbReference>
<gene>
    <name evidence="2" type="ORF">GYN08_06395</name>
</gene>
<dbReference type="InterPro" id="IPR036278">
    <property type="entry name" value="Sialidase_sf"/>
</dbReference>
<dbReference type="SUPFAM" id="SSF50939">
    <property type="entry name" value="Sialidases"/>
    <property type="match status" value="1"/>
</dbReference>
<feature type="chain" id="PRO_5047071778" evidence="1">
    <location>
        <begin position="39"/>
        <end position="444"/>
    </location>
</feature>
<accession>A0ABX0F4W8</accession>
<dbReference type="RefSeq" id="WP_166273265.1">
    <property type="nucleotide sequence ID" value="NZ_JAAFGS010000002.1"/>
</dbReference>
<evidence type="ECO:0000256" key="1">
    <source>
        <dbReference type="SAM" id="SignalP"/>
    </source>
</evidence>
<reference evidence="2 3" key="1">
    <citation type="submission" date="2020-01" db="EMBL/GenBank/DDBJ databases">
        <title>Polyphasic characterisation and genomic insights into a novel alkali tolerant bacterium VR-M41.</title>
        <authorList>
            <person name="Vemuluri V.R."/>
        </authorList>
    </citation>
    <scope>NUCLEOTIDE SEQUENCE [LARGE SCALE GENOMIC DNA]</scope>
    <source>
        <strain evidence="2 3">VR-M41</strain>
    </source>
</reference>
<dbReference type="Proteomes" id="UP000800303">
    <property type="component" value="Unassembled WGS sequence"/>
</dbReference>
<dbReference type="Gene3D" id="2.120.10.80">
    <property type="entry name" value="Kelch-type beta propeller"/>
    <property type="match status" value="1"/>
</dbReference>
<evidence type="ECO:0000313" key="2">
    <source>
        <dbReference type="EMBL" id="NGZ74940.1"/>
    </source>
</evidence>
<sequence>MSVSMRQRFSRKTAGSAARASACSLLLFSLLGQAPLSAQSPADAESSASAAAQPSRAPVENLGRPFAEAGAYAQNIWDMQLWNGKIYIGQGNSSNYGSSPNAGPVPVRAYDPASGRFVSDQISKADGSLTDRIPEEQIDVFKTLNGRLYIPGHDTTVVGSKTSSFYVLGDKGPWTQTTSVPNAVHVYDMAAYHGYLFAATGSNGSSPPQILMSADRGKSWAPQGVPSYWGAARNFTLFPLNGKLYALSQLLAQPDGGIAKGYGVLEIREDASTPNGIAASRSDVAASALFPGIDPPAGSVSPTLIRMARPTPAGSRLIYIGAETHNDHQWLPKGLFVASSIKQAAPIGLPGGASAMDILVRGDKAYVLAYTQTGNTYTNLVFEADVSSVADADAWKEVVRFRQNTFARSFELQDGDFYFGLGTHDEKTPTATTGSILRIRDVVK</sequence>
<evidence type="ECO:0000313" key="3">
    <source>
        <dbReference type="Proteomes" id="UP000800303"/>
    </source>
</evidence>
<feature type="signal peptide" evidence="1">
    <location>
        <begin position="1"/>
        <end position="38"/>
    </location>
</feature>
<keyword evidence="1" id="KW-0732">Signal</keyword>
<name>A0ABX0F4W8_9BACL</name>
<organism evidence="2 3">
    <name type="scientific">Saccharibacillus alkalitolerans</name>
    <dbReference type="NCBI Taxonomy" id="2705290"/>
    <lineage>
        <taxon>Bacteria</taxon>
        <taxon>Bacillati</taxon>
        <taxon>Bacillota</taxon>
        <taxon>Bacilli</taxon>
        <taxon>Bacillales</taxon>
        <taxon>Paenibacillaceae</taxon>
        <taxon>Saccharibacillus</taxon>
    </lineage>
</organism>